<organism evidence="8 9">
    <name type="scientific">Microlunatus soli</name>
    <dbReference type="NCBI Taxonomy" id="630515"/>
    <lineage>
        <taxon>Bacteria</taxon>
        <taxon>Bacillati</taxon>
        <taxon>Actinomycetota</taxon>
        <taxon>Actinomycetes</taxon>
        <taxon>Propionibacteriales</taxon>
        <taxon>Propionibacteriaceae</taxon>
        <taxon>Microlunatus</taxon>
    </lineage>
</organism>
<evidence type="ECO:0000256" key="5">
    <source>
        <dbReference type="SAM" id="MobiDB-lite"/>
    </source>
</evidence>
<dbReference type="Pfam" id="PF02156">
    <property type="entry name" value="Glyco_hydro_26"/>
    <property type="match status" value="1"/>
</dbReference>
<dbReference type="GO" id="GO:0006080">
    <property type="term" value="P:substituted mannan metabolic process"/>
    <property type="evidence" value="ECO:0007669"/>
    <property type="project" value="InterPro"/>
</dbReference>
<dbReference type="InterPro" id="IPR022790">
    <property type="entry name" value="GH26_dom"/>
</dbReference>
<keyword evidence="2 4" id="KW-0378">Hydrolase</keyword>
<feature type="region of interest" description="Disordered" evidence="5">
    <location>
        <begin position="28"/>
        <end position="52"/>
    </location>
</feature>
<dbReference type="PANTHER" id="PTHR40079:SF6">
    <property type="entry name" value="GH26 DOMAIN-CONTAINING PROTEIN"/>
    <property type="match status" value="1"/>
</dbReference>
<evidence type="ECO:0000256" key="6">
    <source>
        <dbReference type="SAM" id="SignalP"/>
    </source>
</evidence>
<keyword evidence="6" id="KW-0732">Signal</keyword>
<feature type="domain" description="GH26" evidence="7">
    <location>
        <begin position="5"/>
        <end position="322"/>
    </location>
</feature>
<dbReference type="SUPFAM" id="SSF51445">
    <property type="entry name" value="(Trans)glycosidases"/>
    <property type="match status" value="1"/>
</dbReference>
<sequence>MRFSTKFTAAAAVLTLALAGPSVTAHAAPDDASPGWLSGASGPQAADGSFGSWRGAETEIAGTWVNSPELYTLQPGGELGAWDKPVDVGISPPDWQGWQAEAAGAHDDFYRQAFATMKKLRDGKGTTYVRPWYEFNGNWMPYAVGGGDTAAFKQAWIRVATIARQEFPGVQLVYCASAANGSDVYSAFPGKEYVDVGGVDFYNNYPFVTSQAGFDAKADNAAGAYSLNDLAQFYAQQGLPVAINEWSNQGARRGVAEGGGGESPQFIESMHRWMTAHAGDGTPQAGKLLYEVQFNLWPDQFQLYPADQTVQPQTAAKYAEVF</sequence>
<evidence type="ECO:0000256" key="4">
    <source>
        <dbReference type="PROSITE-ProRule" id="PRU01100"/>
    </source>
</evidence>
<accession>A0A1H1TUX2</accession>
<evidence type="ECO:0000313" key="9">
    <source>
        <dbReference type="Proteomes" id="UP000199103"/>
    </source>
</evidence>
<evidence type="ECO:0000256" key="1">
    <source>
        <dbReference type="ARBA" id="ARBA00007754"/>
    </source>
</evidence>
<dbReference type="Proteomes" id="UP000199103">
    <property type="component" value="Chromosome I"/>
</dbReference>
<keyword evidence="3 4" id="KW-0326">Glycosidase</keyword>
<evidence type="ECO:0000259" key="7">
    <source>
        <dbReference type="PROSITE" id="PS51764"/>
    </source>
</evidence>
<dbReference type="RefSeq" id="WP_091525247.1">
    <property type="nucleotide sequence ID" value="NZ_LT629772.1"/>
</dbReference>
<name>A0A1H1TUX2_9ACTN</name>
<dbReference type="GO" id="GO:0016985">
    <property type="term" value="F:mannan endo-1,4-beta-mannosidase activity"/>
    <property type="evidence" value="ECO:0007669"/>
    <property type="project" value="InterPro"/>
</dbReference>
<reference evidence="8 9" key="1">
    <citation type="submission" date="2016-10" db="EMBL/GenBank/DDBJ databases">
        <authorList>
            <person name="de Groot N.N."/>
        </authorList>
    </citation>
    <scope>NUCLEOTIDE SEQUENCE [LARGE SCALE GENOMIC DNA]</scope>
    <source>
        <strain evidence="8 9">DSM 21800</strain>
    </source>
</reference>
<keyword evidence="9" id="KW-1185">Reference proteome</keyword>
<feature type="chain" id="PRO_5009261544" evidence="6">
    <location>
        <begin position="28"/>
        <end position="322"/>
    </location>
</feature>
<dbReference type="EMBL" id="LT629772">
    <property type="protein sequence ID" value="SDS63944.1"/>
    <property type="molecule type" value="Genomic_DNA"/>
</dbReference>
<protein>
    <submittedName>
        <fullName evidence="8">Glycosyl hydrolase family 26</fullName>
    </submittedName>
</protein>
<evidence type="ECO:0000256" key="3">
    <source>
        <dbReference type="ARBA" id="ARBA00023295"/>
    </source>
</evidence>
<dbReference type="AlphaFoldDB" id="A0A1H1TUX2"/>
<proteinExistence type="inferred from homology"/>
<evidence type="ECO:0000256" key="2">
    <source>
        <dbReference type="ARBA" id="ARBA00022801"/>
    </source>
</evidence>
<feature type="active site" description="Proton donor" evidence="4">
    <location>
        <position position="134"/>
    </location>
</feature>
<comment type="similarity">
    <text evidence="1 4">Belongs to the glycosyl hydrolase 26 family.</text>
</comment>
<feature type="signal peptide" evidence="6">
    <location>
        <begin position="1"/>
        <end position="27"/>
    </location>
</feature>
<feature type="active site" description="Nucleophile" evidence="4">
    <location>
        <position position="245"/>
    </location>
</feature>
<evidence type="ECO:0000313" key="8">
    <source>
        <dbReference type="EMBL" id="SDS63944.1"/>
    </source>
</evidence>
<dbReference type="InterPro" id="IPR000805">
    <property type="entry name" value="Glyco_hydro_26"/>
</dbReference>
<dbReference type="Gene3D" id="3.20.20.80">
    <property type="entry name" value="Glycosidases"/>
    <property type="match status" value="1"/>
</dbReference>
<gene>
    <name evidence="8" type="ORF">SAMN04489812_2529</name>
</gene>
<dbReference type="OrthoDB" id="9816550at2"/>
<dbReference type="PROSITE" id="PS51764">
    <property type="entry name" value="GH26"/>
    <property type="match status" value="1"/>
</dbReference>
<dbReference type="STRING" id="630515.SAMN04489812_2529"/>
<dbReference type="PANTHER" id="PTHR40079">
    <property type="entry name" value="MANNAN ENDO-1,4-BETA-MANNOSIDASE E-RELATED"/>
    <property type="match status" value="1"/>
</dbReference>
<dbReference type="InterPro" id="IPR017853">
    <property type="entry name" value="GH"/>
</dbReference>